<dbReference type="InterPro" id="IPR006059">
    <property type="entry name" value="SBP"/>
</dbReference>
<dbReference type="PANTHER" id="PTHR30061">
    <property type="entry name" value="MALTOSE-BINDING PERIPLASMIC PROTEIN"/>
    <property type="match status" value="1"/>
</dbReference>
<comment type="caution">
    <text evidence="5">The sequence shown here is derived from an EMBL/GenBank/DDBJ whole genome shotgun (WGS) entry which is preliminary data.</text>
</comment>
<accession>A0A2M6WZE2</accession>
<dbReference type="GO" id="GO:0042956">
    <property type="term" value="P:maltodextrin transmembrane transport"/>
    <property type="evidence" value="ECO:0007669"/>
    <property type="project" value="TreeGrafter"/>
</dbReference>
<gene>
    <name evidence="5" type="ORF">COT71_02415</name>
</gene>
<protein>
    <recommendedName>
        <fullName evidence="7">ABC transporter substrate-binding protein</fullName>
    </recommendedName>
</protein>
<evidence type="ECO:0000313" key="6">
    <source>
        <dbReference type="Proteomes" id="UP000230731"/>
    </source>
</evidence>
<name>A0A2M6WZE2_9BACT</name>
<dbReference type="AlphaFoldDB" id="A0A2M6WZE2"/>
<reference evidence="6" key="1">
    <citation type="submission" date="2017-09" db="EMBL/GenBank/DDBJ databases">
        <title>Depth-based differentiation of microbial function through sediment-hosted aquifers and enrichment of novel symbionts in the deep terrestrial subsurface.</title>
        <authorList>
            <person name="Probst A.J."/>
            <person name="Ladd B."/>
            <person name="Jarett J.K."/>
            <person name="Geller-Mcgrath D.E."/>
            <person name="Sieber C.M.K."/>
            <person name="Emerson J.B."/>
            <person name="Anantharaman K."/>
            <person name="Thomas B.C."/>
            <person name="Malmstrom R."/>
            <person name="Stieglmeier M."/>
            <person name="Klingl A."/>
            <person name="Woyke T."/>
            <person name="Ryan C.M."/>
            <person name="Banfield J.F."/>
        </authorList>
    </citation>
    <scope>NUCLEOTIDE SEQUENCE [LARGE SCALE GENOMIC DNA]</scope>
</reference>
<dbReference type="SUPFAM" id="SSF53850">
    <property type="entry name" value="Periplasmic binding protein-like II"/>
    <property type="match status" value="1"/>
</dbReference>
<evidence type="ECO:0000256" key="4">
    <source>
        <dbReference type="SAM" id="SignalP"/>
    </source>
</evidence>
<keyword evidence="3 4" id="KW-0732">Signal</keyword>
<organism evidence="5 6">
    <name type="scientific">Candidatus Andersenbacteria bacterium CG10_big_fil_rev_8_21_14_0_10_54_11</name>
    <dbReference type="NCBI Taxonomy" id="1974485"/>
    <lineage>
        <taxon>Bacteria</taxon>
        <taxon>Candidatus Anderseniibacteriota</taxon>
    </lineage>
</organism>
<feature type="chain" id="PRO_5014979978" description="ABC transporter substrate-binding protein" evidence="4">
    <location>
        <begin position="29"/>
        <end position="425"/>
    </location>
</feature>
<evidence type="ECO:0000313" key="5">
    <source>
        <dbReference type="EMBL" id="PIT98127.1"/>
    </source>
</evidence>
<sequence length="425" mass="46191">MNFPRPTTIAFTLLSVWALTGLSCTPGAGLGQAPAQESGPTLTMWGLWQESGDVSEIISAFQAQTGIGVEYKKIASVADYERQLIEALAEGRGPDIFVIHHSWVNNHRALLAPAPQEVVDEKAVHEEYVEVVTDDLIRDGKVYALPHSVDSLVLFYNKDVFAANGIARPPRTWDEFQQIVERLTSITRFGTIERSAAALGTAKNINRAPDIVQLLLLQSGVPIAGADGRVSINNQTGTRALQFYTDFANKSKKVYTWDLQQDYSIDAFAEGDTAMMLGYSYHVPVVRAKNPRLQFAIAPIPQIADSQPVTFASYWPFAVSKASGNATAAWQFIRFATSAAQAAALNAAAGTPPAHRLAVEQQLRDPLFGTFAQQALTAKSWRRPDPVAVDAIFNTMIDSVITGAATIDESMARAETQLNQATAQP</sequence>
<proteinExistence type="inferred from homology"/>
<dbReference type="PROSITE" id="PS51257">
    <property type="entry name" value="PROKAR_LIPOPROTEIN"/>
    <property type="match status" value="1"/>
</dbReference>
<evidence type="ECO:0008006" key="7">
    <source>
        <dbReference type="Google" id="ProtNLM"/>
    </source>
</evidence>
<feature type="signal peptide" evidence="4">
    <location>
        <begin position="1"/>
        <end position="28"/>
    </location>
</feature>
<keyword evidence="2" id="KW-0813">Transport</keyword>
<dbReference type="GO" id="GO:0015768">
    <property type="term" value="P:maltose transport"/>
    <property type="evidence" value="ECO:0007669"/>
    <property type="project" value="TreeGrafter"/>
</dbReference>
<evidence type="ECO:0000256" key="2">
    <source>
        <dbReference type="ARBA" id="ARBA00022448"/>
    </source>
</evidence>
<comment type="similarity">
    <text evidence="1">Belongs to the bacterial solute-binding protein 1 family.</text>
</comment>
<dbReference type="EMBL" id="PEZP01000030">
    <property type="protein sequence ID" value="PIT98127.1"/>
    <property type="molecule type" value="Genomic_DNA"/>
</dbReference>
<dbReference type="PANTHER" id="PTHR30061:SF50">
    <property type="entry name" value="MALTOSE_MALTODEXTRIN-BINDING PERIPLASMIC PROTEIN"/>
    <property type="match status" value="1"/>
</dbReference>
<evidence type="ECO:0000256" key="3">
    <source>
        <dbReference type="ARBA" id="ARBA00022729"/>
    </source>
</evidence>
<dbReference type="Pfam" id="PF13416">
    <property type="entry name" value="SBP_bac_8"/>
    <property type="match status" value="1"/>
</dbReference>
<dbReference type="Gene3D" id="3.40.190.10">
    <property type="entry name" value="Periplasmic binding protein-like II"/>
    <property type="match status" value="1"/>
</dbReference>
<dbReference type="GO" id="GO:0055052">
    <property type="term" value="C:ATP-binding cassette (ABC) transporter complex, substrate-binding subunit-containing"/>
    <property type="evidence" value="ECO:0007669"/>
    <property type="project" value="TreeGrafter"/>
</dbReference>
<dbReference type="Proteomes" id="UP000230731">
    <property type="component" value="Unassembled WGS sequence"/>
</dbReference>
<dbReference type="GO" id="GO:1901982">
    <property type="term" value="F:maltose binding"/>
    <property type="evidence" value="ECO:0007669"/>
    <property type="project" value="TreeGrafter"/>
</dbReference>
<evidence type="ECO:0000256" key="1">
    <source>
        <dbReference type="ARBA" id="ARBA00008520"/>
    </source>
</evidence>